<dbReference type="Proteomes" id="UP000694523">
    <property type="component" value="Unplaced"/>
</dbReference>
<accession>A0A8C6T017</accession>
<dbReference type="Gene3D" id="3.30.200.20">
    <property type="entry name" value="Phosphorylase Kinase, domain 1"/>
    <property type="match status" value="1"/>
</dbReference>
<dbReference type="Ensembl" id="ENSNMLT00000014261.1">
    <property type="protein sequence ID" value="ENSNMLP00000012634.1"/>
    <property type="gene ID" value="ENSNMLG00000008578.1"/>
</dbReference>
<name>A0A8C6T017_9GOBI</name>
<dbReference type="InterPro" id="IPR000719">
    <property type="entry name" value="Prot_kinase_dom"/>
</dbReference>
<sequence>MSLLSDYKVEDGNDPADMYNLLELMGEGYFGKVMKCLNKETCEIVAVKEIKMYGHHYM</sequence>
<dbReference type="GO" id="GO:0005524">
    <property type="term" value="F:ATP binding"/>
    <property type="evidence" value="ECO:0007669"/>
    <property type="project" value="InterPro"/>
</dbReference>
<dbReference type="GO" id="GO:0004672">
    <property type="term" value="F:protein kinase activity"/>
    <property type="evidence" value="ECO:0007669"/>
    <property type="project" value="InterPro"/>
</dbReference>
<evidence type="ECO:0000259" key="1">
    <source>
        <dbReference type="PROSITE" id="PS50011"/>
    </source>
</evidence>
<dbReference type="AlphaFoldDB" id="A0A8C6T017"/>
<dbReference type="PROSITE" id="PS50011">
    <property type="entry name" value="PROTEIN_KINASE_DOM"/>
    <property type="match status" value="1"/>
</dbReference>
<dbReference type="SUPFAM" id="SSF56112">
    <property type="entry name" value="Protein kinase-like (PK-like)"/>
    <property type="match status" value="1"/>
</dbReference>
<evidence type="ECO:0000313" key="2">
    <source>
        <dbReference type="Ensembl" id="ENSNMLP00000012634.1"/>
    </source>
</evidence>
<evidence type="ECO:0000313" key="3">
    <source>
        <dbReference type="Proteomes" id="UP000694523"/>
    </source>
</evidence>
<proteinExistence type="predicted"/>
<reference evidence="2" key="2">
    <citation type="submission" date="2025-09" db="UniProtKB">
        <authorList>
            <consortium name="Ensembl"/>
        </authorList>
    </citation>
    <scope>IDENTIFICATION</scope>
</reference>
<keyword evidence="3" id="KW-1185">Reference proteome</keyword>
<feature type="domain" description="Protein kinase" evidence="1">
    <location>
        <begin position="19"/>
        <end position="58"/>
    </location>
</feature>
<organism evidence="2 3">
    <name type="scientific">Neogobius melanostomus</name>
    <name type="common">round goby</name>
    <dbReference type="NCBI Taxonomy" id="47308"/>
    <lineage>
        <taxon>Eukaryota</taxon>
        <taxon>Metazoa</taxon>
        <taxon>Chordata</taxon>
        <taxon>Craniata</taxon>
        <taxon>Vertebrata</taxon>
        <taxon>Euteleostomi</taxon>
        <taxon>Actinopterygii</taxon>
        <taxon>Neopterygii</taxon>
        <taxon>Teleostei</taxon>
        <taxon>Neoteleostei</taxon>
        <taxon>Acanthomorphata</taxon>
        <taxon>Gobiaria</taxon>
        <taxon>Gobiiformes</taxon>
        <taxon>Gobioidei</taxon>
        <taxon>Gobiidae</taxon>
        <taxon>Benthophilinae</taxon>
        <taxon>Neogobiini</taxon>
        <taxon>Neogobius</taxon>
    </lineage>
</organism>
<protein>
    <recommendedName>
        <fullName evidence="1">Protein kinase domain-containing protein</fullName>
    </recommendedName>
</protein>
<dbReference type="InterPro" id="IPR011009">
    <property type="entry name" value="Kinase-like_dom_sf"/>
</dbReference>
<reference evidence="2" key="1">
    <citation type="submission" date="2025-08" db="UniProtKB">
        <authorList>
            <consortium name="Ensembl"/>
        </authorList>
    </citation>
    <scope>IDENTIFICATION</scope>
</reference>